<accession>A0ABQ8ZQN1</accession>
<feature type="compositionally biased region" description="Low complexity" evidence="2">
    <location>
        <begin position="827"/>
        <end position="839"/>
    </location>
</feature>
<feature type="domain" description="Gelsolin-like" evidence="3">
    <location>
        <begin position="144"/>
        <end position="204"/>
    </location>
</feature>
<evidence type="ECO:0000256" key="2">
    <source>
        <dbReference type="SAM" id="MobiDB-lite"/>
    </source>
</evidence>
<feature type="domain" description="Gelsolin-like" evidence="3">
    <location>
        <begin position="615"/>
        <end position="690"/>
    </location>
</feature>
<dbReference type="Gene3D" id="3.40.20.10">
    <property type="entry name" value="Severin"/>
    <property type="match status" value="6"/>
</dbReference>
<feature type="domain" description="Gelsolin-like" evidence="3">
    <location>
        <begin position="254"/>
        <end position="324"/>
    </location>
</feature>
<dbReference type="CDD" id="cd11291">
    <property type="entry name" value="gelsolin_S6_like"/>
    <property type="match status" value="1"/>
</dbReference>
<reference evidence="4" key="2">
    <citation type="journal article" date="2023" name="Int. J. Mol. Sci.">
        <title>De Novo Assembly and Annotation of 11 Diverse Shrub Willow (Salix) Genomes Reveals Novel Gene Organization in Sex-Linked Regions.</title>
        <authorList>
            <person name="Hyden B."/>
            <person name="Feng K."/>
            <person name="Yates T.B."/>
            <person name="Jawdy S."/>
            <person name="Cereghino C."/>
            <person name="Smart L.B."/>
            <person name="Muchero W."/>
        </authorList>
    </citation>
    <scope>NUCLEOTIDE SEQUENCE</scope>
    <source>
        <tissue evidence="4">Shoot tip</tissue>
    </source>
</reference>
<keyword evidence="1" id="KW-0677">Repeat</keyword>
<dbReference type="CDD" id="cd11288">
    <property type="entry name" value="gelsolin_S5_like"/>
    <property type="match status" value="1"/>
</dbReference>
<evidence type="ECO:0000256" key="1">
    <source>
        <dbReference type="ARBA" id="ARBA00022737"/>
    </source>
</evidence>
<dbReference type="InterPro" id="IPR029006">
    <property type="entry name" value="ADF-H/Gelsolin-like_dom_sf"/>
</dbReference>
<evidence type="ECO:0000259" key="3">
    <source>
        <dbReference type="Pfam" id="PF00626"/>
    </source>
</evidence>
<name>A0ABQ8ZQN1_9ROSI</name>
<feature type="compositionally biased region" description="Low complexity" evidence="2">
    <location>
        <begin position="808"/>
        <end position="819"/>
    </location>
</feature>
<keyword evidence="5" id="KW-1185">Reference proteome</keyword>
<dbReference type="EMBL" id="JAPFFI010000027">
    <property type="protein sequence ID" value="KAJ6304054.1"/>
    <property type="molecule type" value="Genomic_DNA"/>
</dbReference>
<dbReference type="PANTHER" id="PTHR11977">
    <property type="entry name" value="VILLIN"/>
    <property type="match status" value="1"/>
</dbReference>
<sequence>MSSSTKALEPAFQGVGQRPGTEIWRIENFQPFPLPKSDHGKFYMGDSYIVLQTTPGKGGAYLYDIHFWIGKDTSQDEAGTAAIKTVELDAVLGGRAVQHRELQGHESDKFLSYFKPCIIPLEGGIATGFKKVEEEAFEIQLFLFARSSLNHDDVFILDTEKKIYQFNGANSNIQERGKALEVIQFLKEKYHDGTCDIAIVDDGKLDTESDSGEFWVLFGGFAPIGKKVANEDDIIPETTPAKLYSITDGEVKIVEGELSKGLLENNKCYLLDCGAEIFVWVGRVTQVEERKAASQAAEEFVASQNRPKATRLTRLIQGHETHSFKSNFDSWPAGSAAPGTEEGRGKVAALLKQQGVGLKGLAKSAPVNEEVPPLLEGGGKMEVWCINGSSKTALPKEDVGKFYSGDCYIILYTYHSGDRKEDYLLCCWFGNDSLEEDQKMATRLANTMSNSLKGRPVQEPPQFVALFQPLVILKGGLSSGYKKCIAEKGLPDETYTADSVALFRISGTLVHNDKAVQVDAVATSLNSAECFLLQSGSSIFTWHGNQSTFEQQQLAAKIAEFLKPGVTLKHAKEGTESSAFWFALGGKQSYTSKKFSPEIVRDPHLFTFSFNKGKFQVEEVYNFSQDDLLTEDMLILDTQAEVFVWVGQSVDPKEKQNVFDIGQKYIEMAVSLDGLSPNVPLYKVTEGNEPSFFTSYFSWDPTKAAVQGNSFQKKAALLFGLGHHVVEERSNGNQGGPTQRASALAALSSAFNPSSGKPSHLDRSNGSNQGGTTQRASALAALSSAFKSSPGSKTTTPKPSGIGQGSQRRAAVAALSSVLTAEKKSTPETSPSRSPPSETNLPGEKKMSFSMFLID</sequence>
<organism evidence="4 5">
    <name type="scientific">Salix suchowensis</name>
    <dbReference type="NCBI Taxonomy" id="1278906"/>
    <lineage>
        <taxon>Eukaryota</taxon>
        <taxon>Viridiplantae</taxon>
        <taxon>Streptophyta</taxon>
        <taxon>Embryophyta</taxon>
        <taxon>Tracheophyta</taxon>
        <taxon>Spermatophyta</taxon>
        <taxon>Magnoliopsida</taxon>
        <taxon>eudicotyledons</taxon>
        <taxon>Gunneridae</taxon>
        <taxon>Pentapetalae</taxon>
        <taxon>rosids</taxon>
        <taxon>fabids</taxon>
        <taxon>Malpighiales</taxon>
        <taxon>Salicaceae</taxon>
        <taxon>Saliceae</taxon>
        <taxon>Salix</taxon>
    </lineage>
</organism>
<dbReference type="InterPro" id="IPR007122">
    <property type="entry name" value="Villin/Gelsolin"/>
</dbReference>
<evidence type="ECO:0000313" key="5">
    <source>
        <dbReference type="Proteomes" id="UP001141253"/>
    </source>
</evidence>
<dbReference type="PANTHER" id="PTHR11977:SF51">
    <property type="entry name" value="PROTEIN FLIGHTLESS-1 HOMOLOG"/>
    <property type="match status" value="1"/>
</dbReference>
<feature type="domain" description="Gelsolin-like" evidence="3">
    <location>
        <begin position="29"/>
        <end position="111"/>
    </location>
</feature>
<dbReference type="SUPFAM" id="SSF55753">
    <property type="entry name" value="Actin depolymerizing proteins"/>
    <property type="match status" value="6"/>
</dbReference>
<dbReference type="InterPro" id="IPR007123">
    <property type="entry name" value="Gelsolin-like_dom"/>
</dbReference>
<dbReference type="SMART" id="SM00262">
    <property type="entry name" value="GEL"/>
    <property type="match status" value="6"/>
</dbReference>
<reference evidence="4" key="1">
    <citation type="submission" date="2022-10" db="EMBL/GenBank/DDBJ databases">
        <authorList>
            <person name="Hyden B.L."/>
            <person name="Feng K."/>
            <person name="Yates T."/>
            <person name="Jawdy S."/>
            <person name="Smart L.B."/>
            <person name="Muchero W."/>
        </authorList>
    </citation>
    <scope>NUCLEOTIDE SEQUENCE</scope>
    <source>
        <tissue evidence="4">Shoot tip</tissue>
    </source>
</reference>
<feature type="region of interest" description="Disordered" evidence="2">
    <location>
        <begin position="750"/>
        <end position="855"/>
    </location>
</feature>
<dbReference type="PRINTS" id="PR00597">
    <property type="entry name" value="GELSOLIN"/>
</dbReference>
<feature type="compositionally biased region" description="Polar residues" evidence="2">
    <location>
        <begin position="764"/>
        <end position="775"/>
    </location>
</feature>
<feature type="domain" description="Gelsolin-like" evidence="3">
    <location>
        <begin position="396"/>
        <end position="459"/>
    </location>
</feature>
<feature type="compositionally biased region" description="Low complexity" evidence="2">
    <location>
        <begin position="776"/>
        <end position="789"/>
    </location>
</feature>
<dbReference type="CDD" id="cd11290">
    <property type="entry name" value="gelsolin_S1_like"/>
    <property type="match status" value="1"/>
</dbReference>
<dbReference type="Proteomes" id="UP001141253">
    <property type="component" value="Chromosome 16"/>
</dbReference>
<proteinExistence type="predicted"/>
<gene>
    <name evidence="4" type="ORF">OIU77_017850</name>
</gene>
<protein>
    <recommendedName>
        <fullName evidence="3">Gelsolin-like domain-containing protein</fullName>
    </recommendedName>
</protein>
<evidence type="ECO:0000313" key="4">
    <source>
        <dbReference type="EMBL" id="KAJ6304054.1"/>
    </source>
</evidence>
<dbReference type="Pfam" id="PF00626">
    <property type="entry name" value="Gelsolin"/>
    <property type="match status" value="6"/>
</dbReference>
<comment type="caution">
    <text evidence="4">The sequence shown here is derived from an EMBL/GenBank/DDBJ whole genome shotgun (WGS) entry which is preliminary data.</text>
</comment>
<dbReference type="CDD" id="cd11292">
    <property type="entry name" value="gelsolin_S3_like"/>
    <property type="match status" value="1"/>
</dbReference>
<dbReference type="CDD" id="cd11293">
    <property type="entry name" value="gelsolin_S4_like"/>
    <property type="match status" value="1"/>
</dbReference>
<feature type="domain" description="Gelsolin-like" evidence="3">
    <location>
        <begin position="512"/>
        <end position="563"/>
    </location>
</feature>